<dbReference type="PANTHER" id="PTHR24410">
    <property type="entry name" value="HL07962P-RELATED"/>
    <property type="match status" value="1"/>
</dbReference>
<reference evidence="2" key="1">
    <citation type="submission" date="2021-01" db="EMBL/GenBank/DDBJ databases">
        <authorList>
            <person name="Zahm M."/>
            <person name="Roques C."/>
            <person name="Cabau C."/>
            <person name="Klopp C."/>
            <person name="Donnadieu C."/>
            <person name="Jouanno E."/>
            <person name="Lampietro C."/>
            <person name="Louis A."/>
            <person name="Herpin A."/>
            <person name="Echchiki A."/>
            <person name="Berthelot C."/>
            <person name="Parey E."/>
            <person name="Roest-Crollius H."/>
            <person name="Braasch I."/>
            <person name="Postlethwait J."/>
            <person name="Bobe J."/>
            <person name="Montfort J."/>
            <person name="Bouchez O."/>
            <person name="Begum T."/>
            <person name="Mejri S."/>
            <person name="Adams A."/>
            <person name="Chen W.-J."/>
            <person name="Guiguen Y."/>
        </authorList>
    </citation>
    <scope>NUCLEOTIDE SEQUENCE</scope>
    <source>
        <strain evidence="2">YG-15Mar2019-1</strain>
        <tissue evidence="2">Brain</tissue>
    </source>
</reference>
<dbReference type="InterPro" id="IPR000210">
    <property type="entry name" value="BTB/POZ_dom"/>
</dbReference>
<dbReference type="SMART" id="SM00225">
    <property type="entry name" value="BTB"/>
    <property type="match status" value="1"/>
</dbReference>
<dbReference type="InterPro" id="IPR011333">
    <property type="entry name" value="SKP1/BTB/POZ_sf"/>
</dbReference>
<dbReference type="InterPro" id="IPR011705">
    <property type="entry name" value="BACK"/>
</dbReference>
<organism evidence="2 3">
    <name type="scientific">Megalops atlanticus</name>
    <name type="common">Tarpon</name>
    <name type="synonym">Clupea gigantea</name>
    <dbReference type="NCBI Taxonomy" id="7932"/>
    <lineage>
        <taxon>Eukaryota</taxon>
        <taxon>Metazoa</taxon>
        <taxon>Chordata</taxon>
        <taxon>Craniata</taxon>
        <taxon>Vertebrata</taxon>
        <taxon>Euteleostomi</taxon>
        <taxon>Actinopterygii</taxon>
        <taxon>Neopterygii</taxon>
        <taxon>Teleostei</taxon>
        <taxon>Elopiformes</taxon>
        <taxon>Megalopidae</taxon>
        <taxon>Megalops</taxon>
    </lineage>
</organism>
<dbReference type="Pfam" id="PF00651">
    <property type="entry name" value="BTB"/>
    <property type="match status" value="1"/>
</dbReference>
<protein>
    <recommendedName>
        <fullName evidence="1">BTB domain-containing protein</fullName>
    </recommendedName>
</protein>
<dbReference type="SMART" id="SM00875">
    <property type="entry name" value="BACK"/>
    <property type="match status" value="1"/>
</dbReference>
<dbReference type="PANTHER" id="PTHR24410:SF21">
    <property type="entry name" value="BTB DOMAIN-CONTAINING PROTEIN"/>
    <property type="match status" value="1"/>
</dbReference>
<dbReference type="Gene3D" id="3.30.710.10">
    <property type="entry name" value="Potassium Channel Kv1.1, Chain A"/>
    <property type="match status" value="1"/>
</dbReference>
<dbReference type="Pfam" id="PF07707">
    <property type="entry name" value="BACK"/>
    <property type="match status" value="1"/>
</dbReference>
<name>A0A9D3PT87_MEGAT</name>
<evidence type="ECO:0000313" key="3">
    <source>
        <dbReference type="Proteomes" id="UP001046870"/>
    </source>
</evidence>
<dbReference type="Gene3D" id="1.25.40.420">
    <property type="match status" value="1"/>
</dbReference>
<dbReference type="Proteomes" id="UP001046870">
    <property type="component" value="Chromosome 14"/>
</dbReference>
<evidence type="ECO:0000313" key="2">
    <source>
        <dbReference type="EMBL" id="KAG7464655.1"/>
    </source>
</evidence>
<dbReference type="PROSITE" id="PS50097">
    <property type="entry name" value="BTB"/>
    <property type="match status" value="1"/>
</dbReference>
<dbReference type="SUPFAM" id="SSF54695">
    <property type="entry name" value="POZ domain"/>
    <property type="match status" value="1"/>
</dbReference>
<accession>A0A9D3PT87</accession>
<keyword evidence="3" id="KW-1185">Reference proteome</keyword>
<comment type="caution">
    <text evidence="2">The sequence shown here is derived from an EMBL/GenBank/DDBJ whole genome shotgun (WGS) entry which is preliminary data.</text>
</comment>
<dbReference type="CDD" id="cd18493">
    <property type="entry name" value="BACK_BTBD17"/>
    <property type="match status" value="1"/>
</dbReference>
<dbReference type="AlphaFoldDB" id="A0A9D3PT87"/>
<sequence length="457" mass="51332">MSGPSDVVNHQPELQALVSSLFDSPEFSDVQLEVNGSQSFQAHRLLLVTQSSVFRTMLSSPHWNSSKQDMVSLVEDEQCVPHFAGFLRYFYTGTVELDVDSAMPVCVLADKYDMAALRECCQEFMVRNVASPAAFNQAVPWRRYSALAGLAQLREACDEFLARNVDTAARSPGWASMEEEQLCALLQRSDLVTESEAALLAAAAAWLRPRPERAAHVLRHIRLPMIHPDELYQYQALTPGGDDEVHAYIQRGSLISYQANSVSVELLGRNNDLTSAPFAMRLYKSQSAGSSWEMGNYTAQPAGEHGLKFTSVCLQARCKWRIRFYPRGQMVPRISTLGLYRAQSTYREEVFVNETSLGWTVDCGMGLPHHRHRLNVLLHIFQNGEWFVSDIKAFDSIPGSENGVRDLIPEPERQQYTATNSMRLHFVGQTIWTNPTPEPEEEKSEDVPVFLVSGLPL</sequence>
<proteinExistence type="predicted"/>
<dbReference type="OrthoDB" id="2359033at2759"/>
<dbReference type="InterPro" id="IPR051481">
    <property type="entry name" value="BTB-POZ/Galectin-3-binding"/>
</dbReference>
<gene>
    <name evidence="2" type="ORF">MATL_G00167870</name>
</gene>
<feature type="domain" description="BTB" evidence="1">
    <location>
        <begin position="28"/>
        <end position="99"/>
    </location>
</feature>
<evidence type="ECO:0000259" key="1">
    <source>
        <dbReference type="PROSITE" id="PS50097"/>
    </source>
</evidence>
<dbReference type="EMBL" id="JAFDVH010000014">
    <property type="protein sequence ID" value="KAG7464655.1"/>
    <property type="molecule type" value="Genomic_DNA"/>
</dbReference>